<dbReference type="Gene3D" id="3.40.50.12780">
    <property type="entry name" value="N-terminal domain of ligase-like"/>
    <property type="match status" value="1"/>
</dbReference>
<dbReference type="Proteomes" id="UP001356095">
    <property type="component" value="Unassembled WGS sequence"/>
</dbReference>
<dbReference type="RefSeq" id="WP_330091424.1">
    <property type="nucleotide sequence ID" value="NZ_JAUZMY010000008.1"/>
</dbReference>
<sequence>MIKPPQDTVRARLPVGRPIGNAKLYCLAHDAEEDTWSAAGPGQVGELFVGGVPVGLGYLGDRDATLTAFFRDAFDPDSPTGRLYRTGDLGRIDGDGVH</sequence>
<gene>
    <name evidence="1" type="ORF">Q8791_10400</name>
</gene>
<name>A0ABU7K5V0_9ACTN</name>
<reference evidence="1 2" key="1">
    <citation type="submission" date="2023-08" db="EMBL/GenBank/DDBJ databases">
        <authorList>
            <person name="Girao M."/>
            <person name="Carvalho M.F."/>
        </authorList>
    </citation>
    <scope>NUCLEOTIDE SEQUENCE [LARGE SCALE GENOMIC DNA]</scope>
    <source>
        <strain evidence="1 2">CT-R113</strain>
    </source>
</reference>
<organism evidence="1 2">
    <name type="scientific">Nocardiopsis codii</name>
    <dbReference type="NCBI Taxonomy" id="3065942"/>
    <lineage>
        <taxon>Bacteria</taxon>
        <taxon>Bacillati</taxon>
        <taxon>Actinomycetota</taxon>
        <taxon>Actinomycetes</taxon>
        <taxon>Streptosporangiales</taxon>
        <taxon>Nocardiopsidaceae</taxon>
        <taxon>Nocardiopsis</taxon>
    </lineage>
</organism>
<dbReference type="SUPFAM" id="SSF56801">
    <property type="entry name" value="Acetyl-CoA synthetase-like"/>
    <property type="match status" value="1"/>
</dbReference>
<keyword evidence="2" id="KW-1185">Reference proteome</keyword>
<accession>A0ABU7K5V0</accession>
<evidence type="ECO:0000313" key="1">
    <source>
        <dbReference type="EMBL" id="MEE2037628.1"/>
    </source>
</evidence>
<proteinExistence type="predicted"/>
<comment type="caution">
    <text evidence="1">The sequence shown here is derived from an EMBL/GenBank/DDBJ whole genome shotgun (WGS) entry which is preliminary data.</text>
</comment>
<dbReference type="PANTHER" id="PTHR45527:SF1">
    <property type="entry name" value="FATTY ACID SYNTHASE"/>
    <property type="match status" value="1"/>
</dbReference>
<evidence type="ECO:0000313" key="2">
    <source>
        <dbReference type="Proteomes" id="UP001356095"/>
    </source>
</evidence>
<dbReference type="EMBL" id="JAUZMY010000008">
    <property type="protein sequence ID" value="MEE2037628.1"/>
    <property type="molecule type" value="Genomic_DNA"/>
</dbReference>
<dbReference type="InterPro" id="IPR042099">
    <property type="entry name" value="ANL_N_sf"/>
</dbReference>
<protein>
    <submittedName>
        <fullName evidence="1">AMP-binding protein</fullName>
    </submittedName>
</protein>
<dbReference type="PANTHER" id="PTHR45527">
    <property type="entry name" value="NONRIBOSOMAL PEPTIDE SYNTHETASE"/>
    <property type="match status" value="1"/>
</dbReference>